<evidence type="ECO:0000256" key="2">
    <source>
        <dbReference type="ARBA" id="ARBA00023315"/>
    </source>
</evidence>
<dbReference type="GO" id="GO:0016747">
    <property type="term" value="F:acyltransferase activity, transferring groups other than amino-acyl groups"/>
    <property type="evidence" value="ECO:0007669"/>
    <property type="project" value="UniProtKB-ARBA"/>
</dbReference>
<dbReference type="PANTHER" id="PTHR31625">
    <property type="match status" value="1"/>
</dbReference>
<dbReference type="InterPro" id="IPR023213">
    <property type="entry name" value="CAT-like_dom_sf"/>
</dbReference>
<feature type="non-terminal residue" evidence="3">
    <location>
        <position position="188"/>
    </location>
</feature>
<keyword evidence="4" id="KW-1185">Reference proteome</keyword>
<organism evidence="3 4">
    <name type="scientific">Eutrema salsugineum</name>
    <name type="common">Saltwater cress</name>
    <name type="synonym">Sisymbrium salsugineum</name>
    <dbReference type="NCBI Taxonomy" id="72664"/>
    <lineage>
        <taxon>Eukaryota</taxon>
        <taxon>Viridiplantae</taxon>
        <taxon>Streptophyta</taxon>
        <taxon>Embryophyta</taxon>
        <taxon>Tracheophyta</taxon>
        <taxon>Spermatophyta</taxon>
        <taxon>Magnoliopsida</taxon>
        <taxon>eudicotyledons</taxon>
        <taxon>Gunneridae</taxon>
        <taxon>Pentapetalae</taxon>
        <taxon>rosids</taxon>
        <taxon>malvids</taxon>
        <taxon>Brassicales</taxon>
        <taxon>Brassicaceae</taxon>
        <taxon>Eutremeae</taxon>
        <taxon>Eutrema</taxon>
    </lineage>
</organism>
<evidence type="ECO:0000313" key="3">
    <source>
        <dbReference type="EMBL" id="ESQ32556.1"/>
    </source>
</evidence>
<dbReference type="EMBL" id="KI517748">
    <property type="protein sequence ID" value="ESQ32556.1"/>
    <property type="molecule type" value="Genomic_DNA"/>
</dbReference>
<dbReference type="InterPro" id="IPR051504">
    <property type="entry name" value="Plant_metabolite_acyltrans"/>
</dbReference>
<gene>
    <name evidence="3" type="ORF">EUTSA_v10005615mg</name>
</gene>
<keyword evidence="2" id="KW-0012">Acyltransferase</keyword>
<accession>V4MM67</accession>
<keyword evidence="1" id="KW-0808">Transferase</keyword>
<dbReference type="eggNOG" id="ENOG502QPXT">
    <property type="taxonomic scope" value="Eukaryota"/>
</dbReference>
<evidence type="ECO:0000256" key="1">
    <source>
        <dbReference type="ARBA" id="ARBA00022679"/>
    </source>
</evidence>
<dbReference type="Gene3D" id="3.30.559.10">
    <property type="entry name" value="Chloramphenicol acetyltransferase-like domain"/>
    <property type="match status" value="1"/>
</dbReference>
<dbReference type="KEGG" id="eus:EUTSA_v10005615mg"/>
<protein>
    <submittedName>
        <fullName evidence="3">Uncharacterized protein</fullName>
    </submittedName>
</protein>
<name>V4MM67_EUTSA</name>
<dbReference type="Pfam" id="PF02458">
    <property type="entry name" value="Transferase"/>
    <property type="match status" value="1"/>
</dbReference>
<evidence type="ECO:0000313" key="4">
    <source>
        <dbReference type="Proteomes" id="UP000030689"/>
    </source>
</evidence>
<reference evidence="3 4" key="1">
    <citation type="journal article" date="2013" name="Front. Plant Sci.">
        <title>The Reference Genome of the Halophytic Plant Eutrema salsugineum.</title>
        <authorList>
            <person name="Yang R."/>
            <person name="Jarvis D.E."/>
            <person name="Chen H."/>
            <person name="Beilstein M.A."/>
            <person name="Grimwood J."/>
            <person name="Jenkins J."/>
            <person name="Shu S."/>
            <person name="Prochnik S."/>
            <person name="Xin M."/>
            <person name="Ma C."/>
            <person name="Schmutz J."/>
            <person name="Wing R.A."/>
            <person name="Mitchell-Olds T."/>
            <person name="Schumaker K.S."/>
            <person name="Wang X."/>
        </authorList>
    </citation>
    <scope>NUCLEOTIDE SEQUENCE [LARGE SCALE GENOMIC DNA]</scope>
</reference>
<dbReference type="AlphaFoldDB" id="V4MM67"/>
<proteinExistence type="predicted"/>
<dbReference type="OMA" id="CLLAHEG"/>
<dbReference type="Gramene" id="ESQ32556">
    <property type="protein sequence ID" value="ESQ32556"/>
    <property type="gene ID" value="EUTSA_v10005615mg"/>
</dbReference>
<sequence length="188" mass="21139">MTLMIHKISRVNPATNSPHDSIGSLDLPLTFFDLKWLKFHPTERVIFYKLNKDDSSRESFFSVILPKLSLSLSVVLRHYLPLTGRLTWDPQDPKPRVVVFPDDYVSLTVAESDADFARLSGKGLRPETEIRSLVPEFPFSCDSPSVLSLQVTLFPNQGFCIGIAALHSAVDGKTMNTFTKSWAHVFKS</sequence>
<dbReference type="Proteomes" id="UP000030689">
    <property type="component" value="Unassembled WGS sequence"/>
</dbReference>
<dbReference type="STRING" id="72664.V4MM67"/>